<comment type="caution">
    <text evidence="2">The sequence shown here is derived from an EMBL/GenBank/DDBJ whole genome shotgun (WGS) entry which is preliminary data.</text>
</comment>
<organism evidence="2 3">
    <name type="scientific">Dissostichus mawsoni</name>
    <name type="common">Antarctic cod</name>
    <dbReference type="NCBI Taxonomy" id="36200"/>
    <lineage>
        <taxon>Eukaryota</taxon>
        <taxon>Metazoa</taxon>
        <taxon>Chordata</taxon>
        <taxon>Craniata</taxon>
        <taxon>Vertebrata</taxon>
        <taxon>Euteleostomi</taxon>
        <taxon>Actinopterygii</taxon>
        <taxon>Neopterygii</taxon>
        <taxon>Teleostei</taxon>
        <taxon>Neoteleostei</taxon>
        <taxon>Acanthomorphata</taxon>
        <taxon>Eupercaria</taxon>
        <taxon>Perciformes</taxon>
        <taxon>Notothenioidei</taxon>
        <taxon>Nototheniidae</taxon>
        <taxon>Dissostichus</taxon>
    </lineage>
</organism>
<evidence type="ECO:0008006" key="4">
    <source>
        <dbReference type="Google" id="ProtNLM"/>
    </source>
</evidence>
<dbReference type="PANTHER" id="PTHR31751">
    <property type="entry name" value="SI:CH211-108C17.2-RELATED-RELATED"/>
    <property type="match status" value="1"/>
</dbReference>
<feature type="region of interest" description="Disordered" evidence="1">
    <location>
        <begin position="1"/>
        <end position="41"/>
    </location>
</feature>
<reference evidence="2 3" key="1">
    <citation type="submission" date="2020-03" db="EMBL/GenBank/DDBJ databases">
        <title>Dissostichus mawsoni Genome sequencing and assembly.</title>
        <authorList>
            <person name="Park H."/>
        </authorList>
    </citation>
    <scope>NUCLEOTIDE SEQUENCE [LARGE SCALE GENOMIC DNA]</scope>
    <source>
        <strain evidence="2">DM0001</strain>
        <tissue evidence="2">Muscle</tissue>
    </source>
</reference>
<feature type="non-terminal residue" evidence="2">
    <location>
        <position position="391"/>
    </location>
</feature>
<evidence type="ECO:0000256" key="1">
    <source>
        <dbReference type="SAM" id="MobiDB-lite"/>
    </source>
</evidence>
<accession>A0A7J5Y284</accession>
<proteinExistence type="predicted"/>
<protein>
    <recommendedName>
        <fullName evidence="4">Transposase</fullName>
    </recommendedName>
</protein>
<dbReference type="Proteomes" id="UP000518266">
    <property type="component" value="Unassembled WGS sequence"/>
</dbReference>
<feature type="compositionally biased region" description="Acidic residues" evidence="1">
    <location>
        <begin position="1"/>
        <end position="15"/>
    </location>
</feature>
<feature type="compositionally biased region" description="Acidic residues" evidence="1">
    <location>
        <begin position="22"/>
        <end position="32"/>
    </location>
</feature>
<name>A0A7J5Y284_DISMA</name>
<sequence length="391" mass="44978">MDDSFEMEDDAEDLDFVLQTETESESDSECDPSDEHPTSTDFEPIQAFTVPDNTADERQFIVFESCIVNLFRKCQRTGCAAEVREFQRMLSGSRLIISTKCAAGCNYTWSSRPTLNIMGFYALQKRYLFPVINETWISCQIGVLDGLSREPKIVLSGDGRCDSPGHSAKYGTYSLMDVDTGLIVDFVVLNKADPSVKNSNAMEPMGLKQCLSNMKKWNISINIPTTDRHKTFRKILRVEFPEITHQFDLWHFCKSIIKKIIKACGKKKAFAPLLGWLQSISNHFWWCAESCQGNVEILKEKWDSILYHTANIHVWNDKKLFHACEHPPLGEEDRKKWVAKAVKVPKDHCYREDMMRDVVLMRTHGFEKSHVQLPEVNQNMFDIEKPEKSEV</sequence>
<evidence type="ECO:0000313" key="2">
    <source>
        <dbReference type="EMBL" id="KAF3842787.1"/>
    </source>
</evidence>
<dbReference type="EMBL" id="JAAKFY010000018">
    <property type="protein sequence ID" value="KAF3842787.1"/>
    <property type="molecule type" value="Genomic_DNA"/>
</dbReference>
<evidence type="ECO:0000313" key="3">
    <source>
        <dbReference type="Proteomes" id="UP000518266"/>
    </source>
</evidence>
<dbReference type="PANTHER" id="PTHR31751:SF42">
    <property type="entry name" value="PROTEIN CBG10204"/>
    <property type="match status" value="1"/>
</dbReference>
<gene>
    <name evidence="2" type="ORF">F7725_001636</name>
</gene>
<keyword evidence="3" id="KW-1185">Reference proteome</keyword>
<dbReference type="AlphaFoldDB" id="A0A7J5Y284"/>
<dbReference type="OrthoDB" id="5982876at2759"/>